<comment type="caution">
    <text evidence="3">The sequence shown here is derived from an EMBL/GenBank/DDBJ whole genome shotgun (WGS) entry which is preliminary data.</text>
</comment>
<reference evidence="3 4" key="1">
    <citation type="submission" date="2019-01" db="EMBL/GenBank/DDBJ databases">
        <title>Weissella sp. nov., a novel lactic acid bacterium isolated from animal feces.</title>
        <authorList>
            <person name="Wang L.-T."/>
        </authorList>
    </citation>
    <scope>NUCLEOTIDE SEQUENCE [LARGE SCALE GENOMIC DNA]</scope>
    <source>
        <strain evidence="3 4">8H-2</strain>
    </source>
</reference>
<dbReference type="InterPro" id="IPR021402">
    <property type="entry name" value="DUF3042"/>
</dbReference>
<dbReference type="Proteomes" id="UP000371977">
    <property type="component" value="Unassembled WGS sequence"/>
</dbReference>
<evidence type="ECO:0000313" key="3">
    <source>
        <dbReference type="EMBL" id="TYC49948.1"/>
    </source>
</evidence>
<protein>
    <submittedName>
        <fullName evidence="3">DUF3042 family protein</fullName>
    </submittedName>
</protein>
<dbReference type="AlphaFoldDB" id="A0A6C2C7J0"/>
<feature type="compositionally biased region" description="Basic residues" evidence="1">
    <location>
        <begin position="48"/>
        <end position="60"/>
    </location>
</feature>
<evidence type="ECO:0000313" key="4">
    <source>
        <dbReference type="Proteomes" id="UP000371977"/>
    </source>
</evidence>
<name>A0A6C2C7J0_9LACO</name>
<accession>A0A6C2C7J0</accession>
<dbReference type="RefSeq" id="WP_148622507.1">
    <property type="nucleotide sequence ID" value="NZ_SDGZ01000013.1"/>
</dbReference>
<feature type="region of interest" description="Disordered" evidence="1">
    <location>
        <begin position="37"/>
        <end position="60"/>
    </location>
</feature>
<feature type="chain" id="PRO_5025332591" evidence="2">
    <location>
        <begin position="23"/>
        <end position="60"/>
    </location>
</feature>
<keyword evidence="2" id="KW-0732">Signal</keyword>
<sequence>MKKFGLGILTGVAGTVAAVATAAFTFHKVAIKPLEEEEAKFEATNRNSARKAAHSHSARY</sequence>
<keyword evidence="4" id="KW-1185">Reference proteome</keyword>
<proteinExistence type="predicted"/>
<evidence type="ECO:0000256" key="1">
    <source>
        <dbReference type="SAM" id="MobiDB-lite"/>
    </source>
</evidence>
<feature type="signal peptide" evidence="2">
    <location>
        <begin position="1"/>
        <end position="22"/>
    </location>
</feature>
<dbReference type="EMBL" id="SDGZ01000013">
    <property type="protein sequence ID" value="TYC49948.1"/>
    <property type="molecule type" value="Genomic_DNA"/>
</dbReference>
<gene>
    <name evidence="3" type="ORF">ESZ50_05000</name>
</gene>
<evidence type="ECO:0000256" key="2">
    <source>
        <dbReference type="SAM" id="SignalP"/>
    </source>
</evidence>
<dbReference type="Pfam" id="PF11240">
    <property type="entry name" value="DUF3042"/>
    <property type="match status" value="1"/>
</dbReference>
<organism evidence="3 4">
    <name type="scientific">Weissella muntiaci</name>
    <dbReference type="NCBI Taxonomy" id="2508881"/>
    <lineage>
        <taxon>Bacteria</taxon>
        <taxon>Bacillati</taxon>
        <taxon>Bacillota</taxon>
        <taxon>Bacilli</taxon>
        <taxon>Lactobacillales</taxon>
        <taxon>Lactobacillaceae</taxon>
        <taxon>Weissella</taxon>
    </lineage>
</organism>